<organism evidence="1">
    <name type="scientific">Brachypodium distachyon</name>
    <name type="common">Purple false brome</name>
    <name type="synonym">Trachynia distachya</name>
    <dbReference type="NCBI Taxonomy" id="15368"/>
    <lineage>
        <taxon>Eukaryota</taxon>
        <taxon>Viridiplantae</taxon>
        <taxon>Streptophyta</taxon>
        <taxon>Embryophyta</taxon>
        <taxon>Tracheophyta</taxon>
        <taxon>Spermatophyta</taxon>
        <taxon>Magnoliopsida</taxon>
        <taxon>Liliopsida</taxon>
        <taxon>Poales</taxon>
        <taxon>Poaceae</taxon>
        <taxon>BOP clade</taxon>
        <taxon>Pooideae</taxon>
        <taxon>Stipodae</taxon>
        <taxon>Brachypodieae</taxon>
        <taxon>Brachypodium</taxon>
    </lineage>
</organism>
<protein>
    <submittedName>
        <fullName evidence="1 2">Uncharacterized protein</fullName>
    </submittedName>
</protein>
<name>A0A2K2CYP2_BRADI</name>
<evidence type="ECO:0000313" key="2">
    <source>
        <dbReference type="EnsemblPlants" id="PNT67148"/>
    </source>
</evidence>
<dbReference type="InParanoid" id="A0A2K2CYP2"/>
<dbReference type="Gramene" id="PNT67148">
    <property type="protein sequence ID" value="PNT67148"/>
    <property type="gene ID" value="BRADI_3g21483v3"/>
</dbReference>
<gene>
    <name evidence="1" type="ORF">BRADI_3g21483v3</name>
</gene>
<reference evidence="1 2" key="1">
    <citation type="journal article" date="2010" name="Nature">
        <title>Genome sequencing and analysis of the model grass Brachypodium distachyon.</title>
        <authorList>
            <consortium name="International Brachypodium Initiative"/>
        </authorList>
    </citation>
    <scope>NUCLEOTIDE SEQUENCE [LARGE SCALE GENOMIC DNA]</scope>
    <source>
        <strain evidence="1 2">Bd21</strain>
    </source>
</reference>
<evidence type="ECO:0000313" key="1">
    <source>
        <dbReference type="EMBL" id="PNT67148.1"/>
    </source>
</evidence>
<proteinExistence type="predicted"/>
<sequence length="65" mass="7568">MIFLFEQSHHSDCCLPIFWQTLRLPHDPVAHATRSHHQSSMPATRSVVQDSRVLSLNMFHWKALS</sequence>
<dbReference type="AlphaFoldDB" id="A0A2K2CYP2"/>
<evidence type="ECO:0000313" key="3">
    <source>
        <dbReference type="Proteomes" id="UP000008810"/>
    </source>
</evidence>
<dbReference type="EnsemblPlants" id="PNT67148">
    <property type="protein sequence ID" value="PNT67148"/>
    <property type="gene ID" value="BRADI_3g21483v3"/>
</dbReference>
<keyword evidence="3" id="KW-1185">Reference proteome</keyword>
<dbReference type="EMBL" id="CM000882">
    <property type="protein sequence ID" value="PNT67148.1"/>
    <property type="molecule type" value="Genomic_DNA"/>
</dbReference>
<accession>A0A2K2CYP2</accession>
<reference evidence="2" key="3">
    <citation type="submission" date="2018-08" db="UniProtKB">
        <authorList>
            <consortium name="EnsemblPlants"/>
        </authorList>
    </citation>
    <scope>IDENTIFICATION</scope>
    <source>
        <strain evidence="2">cv. Bd21</strain>
    </source>
</reference>
<reference evidence="1" key="2">
    <citation type="submission" date="2017-06" db="EMBL/GenBank/DDBJ databases">
        <title>WGS assembly of Brachypodium distachyon.</title>
        <authorList>
            <consortium name="The International Brachypodium Initiative"/>
            <person name="Lucas S."/>
            <person name="Harmon-Smith M."/>
            <person name="Lail K."/>
            <person name="Tice H."/>
            <person name="Grimwood J."/>
            <person name="Bruce D."/>
            <person name="Barry K."/>
            <person name="Shu S."/>
            <person name="Lindquist E."/>
            <person name="Wang M."/>
            <person name="Pitluck S."/>
            <person name="Vogel J.P."/>
            <person name="Garvin D.F."/>
            <person name="Mockler T.C."/>
            <person name="Schmutz J."/>
            <person name="Rokhsar D."/>
            <person name="Bevan M.W."/>
        </authorList>
    </citation>
    <scope>NUCLEOTIDE SEQUENCE</scope>
    <source>
        <strain evidence="1">Bd21</strain>
    </source>
</reference>
<dbReference type="Proteomes" id="UP000008810">
    <property type="component" value="Chromosome 3"/>
</dbReference>